<dbReference type="PROSITE" id="PS00041">
    <property type="entry name" value="HTH_ARAC_FAMILY_1"/>
    <property type="match status" value="1"/>
</dbReference>
<dbReference type="GO" id="GO:0003700">
    <property type="term" value="F:DNA-binding transcription factor activity"/>
    <property type="evidence" value="ECO:0007669"/>
    <property type="project" value="InterPro"/>
</dbReference>
<dbReference type="SUPFAM" id="SSF46689">
    <property type="entry name" value="Homeodomain-like"/>
    <property type="match status" value="1"/>
</dbReference>
<evidence type="ECO:0000256" key="1">
    <source>
        <dbReference type="ARBA" id="ARBA00023015"/>
    </source>
</evidence>
<dbReference type="Pfam" id="PF14525">
    <property type="entry name" value="AraC_binding_2"/>
    <property type="match status" value="1"/>
</dbReference>
<dbReference type="EMBL" id="RBZV01000011">
    <property type="protein sequence ID" value="RKP44949.1"/>
    <property type="molecule type" value="Genomic_DNA"/>
</dbReference>
<dbReference type="PROSITE" id="PS01124">
    <property type="entry name" value="HTH_ARAC_FAMILY_2"/>
    <property type="match status" value="1"/>
</dbReference>
<dbReference type="Gene3D" id="1.10.10.60">
    <property type="entry name" value="Homeodomain-like"/>
    <property type="match status" value="1"/>
</dbReference>
<evidence type="ECO:0000256" key="3">
    <source>
        <dbReference type="ARBA" id="ARBA00023163"/>
    </source>
</evidence>
<accession>A0A494XA07</accession>
<dbReference type="PANTHER" id="PTHR46796">
    <property type="entry name" value="HTH-TYPE TRANSCRIPTIONAL ACTIVATOR RHAS-RELATED"/>
    <property type="match status" value="1"/>
</dbReference>
<evidence type="ECO:0000313" key="6">
    <source>
        <dbReference type="Proteomes" id="UP000280434"/>
    </source>
</evidence>
<reference evidence="5 6" key="1">
    <citation type="submission" date="2018-10" db="EMBL/GenBank/DDBJ databases">
        <title>Paraburkholderia sp. 7MK8-2, isolated from soil.</title>
        <authorList>
            <person name="Gao Z.-H."/>
            <person name="Qiu L.-H."/>
        </authorList>
    </citation>
    <scope>NUCLEOTIDE SEQUENCE [LARGE SCALE GENOMIC DNA]</scope>
    <source>
        <strain evidence="5 6">7MK8-2</strain>
    </source>
</reference>
<dbReference type="SMART" id="SM00342">
    <property type="entry name" value="HTH_ARAC"/>
    <property type="match status" value="1"/>
</dbReference>
<dbReference type="PANTHER" id="PTHR46796:SF6">
    <property type="entry name" value="ARAC SUBFAMILY"/>
    <property type="match status" value="1"/>
</dbReference>
<sequence length="371" mass="40589">MLHQSTHMAASRTNDAVRRPPIMQFDDPVRPYRFSLAEHGADDRLDAWRAQHQLSAFSLVSPLDANADYRFSGYKLGQMSLGCWQYTAGRADAPPLVYALDRPAATARRDGFDNYALNFRMTGSIRGEASGQSLVVGPDELAIIDQSQPYRREIVAGNAMTLLIARDVLPPMPKQLHGMTLRGGATQLLTQHLANVCAQIETLSPAELPHVAQSIVHLVAAVLAPTAERLELTQDLIGAARFRKVKAHIEAHLTSDALSPDSICKAVGVSRSNLYRLFERDGGVASYIRRRRLAAIHDALATPGAIDLRISDLAHRYGFTSPAQLSRAFRQQYGHAPRDTIEAALATGRTPSRATPGSPRADYGGWLADLR</sequence>
<dbReference type="InterPro" id="IPR035418">
    <property type="entry name" value="AraC-bd_2"/>
</dbReference>
<dbReference type="InterPro" id="IPR018060">
    <property type="entry name" value="HTH_AraC"/>
</dbReference>
<keyword evidence="6" id="KW-1185">Reference proteome</keyword>
<protein>
    <submittedName>
        <fullName evidence="5">Helix-turn-helix domain-containing protein</fullName>
    </submittedName>
</protein>
<dbReference type="InterPro" id="IPR009057">
    <property type="entry name" value="Homeodomain-like_sf"/>
</dbReference>
<feature type="domain" description="HTH araC/xylS-type" evidence="4">
    <location>
        <begin position="243"/>
        <end position="343"/>
    </location>
</feature>
<dbReference type="InterPro" id="IPR050204">
    <property type="entry name" value="AraC_XylS_family_regulators"/>
</dbReference>
<proteinExistence type="predicted"/>
<keyword evidence="3" id="KW-0804">Transcription</keyword>
<name>A0A494XA07_9BURK</name>
<comment type="caution">
    <text evidence="5">The sequence shown here is derived from an EMBL/GenBank/DDBJ whole genome shotgun (WGS) entry which is preliminary data.</text>
</comment>
<organism evidence="5 6">
    <name type="scientific">Trinickia fusca</name>
    <dbReference type="NCBI Taxonomy" id="2419777"/>
    <lineage>
        <taxon>Bacteria</taxon>
        <taxon>Pseudomonadati</taxon>
        <taxon>Pseudomonadota</taxon>
        <taxon>Betaproteobacteria</taxon>
        <taxon>Burkholderiales</taxon>
        <taxon>Burkholderiaceae</taxon>
        <taxon>Trinickia</taxon>
    </lineage>
</organism>
<keyword evidence="2" id="KW-0238">DNA-binding</keyword>
<dbReference type="AlphaFoldDB" id="A0A494XA07"/>
<dbReference type="Proteomes" id="UP000280434">
    <property type="component" value="Unassembled WGS sequence"/>
</dbReference>
<dbReference type="OrthoDB" id="8590374at2"/>
<dbReference type="InterPro" id="IPR018062">
    <property type="entry name" value="HTH_AraC-typ_CS"/>
</dbReference>
<dbReference type="GO" id="GO:0043565">
    <property type="term" value="F:sequence-specific DNA binding"/>
    <property type="evidence" value="ECO:0007669"/>
    <property type="project" value="InterPro"/>
</dbReference>
<gene>
    <name evidence="5" type="ORF">D7S89_21680</name>
</gene>
<keyword evidence="1" id="KW-0805">Transcription regulation</keyword>
<evidence type="ECO:0000313" key="5">
    <source>
        <dbReference type="EMBL" id="RKP44949.1"/>
    </source>
</evidence>
<evidence type="ECO:0000256" key="2">
    <source>
        <dbReference type="ARBA" id="ARBA00023125"/>
    </source>
</evidence>
<evidence type="ECO:0000259" key="4">
    <source>
        <dbReference type="PROSITE" id="PS01124"/>
    </source>
</evidence>
<dbReference type="Pfam" id="PF12833">
    <property type="entry name" value="HTH_18"/>
    <property type="match status" value="1"/>
</dbReference>